<evidence type="ECO:0000256" key="2">
    <source>
        <dbReference type="ARBA" id="ARBA00022898"/>
    </source>
</evidence>
<dbReference type="Gene3D" id="3.90.1150.10">
    <property type="entry name" value="Aspartate Aminotransferase, domain 1"/>
    <property type="match status" value="1"/>
</dbReference>
<dbReference type="InterPro" id="IPR015422">
    <property type="entry name" value="PyrdxlP-dep_Trfase_small"/>
</dbReference>
<comment type="similarity">
    <text evidence="3">Belongs to the class-III pyridoxal-phosphate-dependent aminotransferase family.</text>
</comment>
<evidence type="ECO:0000313" key="4">
    <source>
        <dbReference type="EMBL" id="MBH5386953.1"/>
    </source>
</evidence>
<evidence type="ECO:0000256" key="1">
    <source>
        <dbReference type="ARBA" id="ARBA00001933"/>
    </source>
</evidence>
<name>A0ABS0P103_9BRAD</name>
<dbReference type="Gene3D" id="3.40.640.10">
    <property type="entry name" value="Type I PLP-dependent aspartate aminotransferase-like (Major domain)"/>
    <property type="match status" value="1"/>
</dbReference>
<gene>
    <name evidence="4" type="ORF">H1B27_11775</name>
</gene>
<keyword evidence="4" id="KW-0808">Transferase</keyword>
<comment type="cofactor">
    <cofactor evidence="1">
        <name>pyridoxal 5'-phosphate</name>
        <dbReference type="ChEBI" id="CHEBI:597326"/>
    </cofactor>
</comment>
<reference evidence="4 5" key="1">
    <citation type="submission" date="2020-07" db="EMBL/GenBank/DDBJ databases">
        <title>Bradyrhizobium diversity isolated from nodules of indigenous legumes of Western Australia.</title>
        <authorList>
            <person name="Klepa M.S."/>
        </authorList>
    </citation>
    <scope>NUCLEOTIDE SEQUENCE [LARGE SCALE GENOMIC DNA]</scope>
    <source>
        <strain evidence="4 5">CNPSo 4019</strain>
    </source>
</reference>
<dbReference type="CDD" id="cd00610">
    <property type="entry name" value="OAT_like"/>
    <property type="match status" value="1"/>
</dbReference>
<sequence length="438" mass="46498">MYPANHSQSRDLYQRALKSLPGGNTRTTVYMKPFPIYAASGAGCRVRDVDGNEYIDCINNFTSLIHGHAHPALIEAATKQLALGSAFGMPTESEVELAELLTARLPSVDHVRFCNSGTEAVMMALKAARAYTGRPKIAKCEGAYHGSYDYAEVSLDPTPAAWGGNAPVSVAYAKGTPDNVLADVVTIPFNDVEAAVSLIREHGPELACVLVDPMPNRAGLVPADRAYVEALRQVTREVGALLVFDEVITFRLGYEGAQGLWGIDPDLTTLGKIIGGGFPVGAIAGGKKFMSVFDPSSGKPALPHGGTFSANPVTMRAGLAAMKLLDTAAYSRLDRIGTAVRDGINAAFRKTGVAGTAVGLGSLLKIHFTDRNVRDYRSAYLSEMEAKRLAVFTTRLLNRGILVASYGLMALSLPMTDADVDTIVKAAAESLEEVAAFG</sequence>
<comment type="caution">
    <text evidence="4">The sequence shown here is derived from an EMBL/GenBank/DDBJ whole genome shotgun (WGS) entry which is preliminary data.</text>
</comment>
<dbReference type="PANTHER" id="PTHR43713:SF3">
    <property type="entry name" value="GLUTAMATE-1-SEMIALDEHYDE 2,1-AMINOMUTASE 1, CHLOROPLASTIC-RELATED"/>
    <property type="match status" value="1"/>
</dbReference>
<dbReference type="InterPro" id="IPR015421">
    <property type="entry name" value="PyrdxlP-dep_Trfase_major"/>
</dbReference>
<organism evidence="4 5">
    <name type="scientific">Bradyrhizobium diversitatis</name>
    <dbReference type="NCBI Taxonomy" id="2755406"/>
    <lineage>
        <taxon>Bacteria</taxon>
        <taxon>Pseudomonadati</taxon>
        <taxon>Pseudomonadota</taxon>
        <taxon>Alphaproteobacteria</taxon>
        <taxon>Hyphomicrobiales</taxon>
        <taxon>Nitrobacteraceae</taxon>
        <taxon>Bradyrhizobium</taxon>
    </lineage>
</organism>
<dbReference type="InterPro" id="IPR015424">
    <property type="entry name" value="PyrdxlP-dep_Trfase"/>
</dbReference>
<dbReference type="GO" id="GO:0008483">
    <property type="term" value="F:transaminase activity"/>
    <property type="evidence" value="ECO:0007669"/>
    <property type="project" value="UniProtKB-KW"/>
</dbReference>
<dbReference type="Pfam" id="PF00202">
    <property type="entry name" value="Aminotran_3"/>
    <property type="match status" value="1"/>
</dbReference>
<keyword evidence="4" id="KW-0032">Aminotransferase</keyword>
<proteinExistence type="inferred from homology"/>
<dbReference type="RefSeq" id="WP_197966167.1">
    <property type="nucleotide sequence ID" value="NZ_JACEGD010000010.1"/>
</dbReference>
<protein>
    <submittedName>
        <fullName evidence="4">Aspartate aminotransferase family protein</fullName>
    </submittedName>
</protein>
<evidence type="ECO:0000313" key="5">
    <source>
        <dbReference type="Proteomes" id="UP001194539"/>
    </source>
</evidence>
<evidence type="ECO:0000256" key="3">
    <source>
        <dbReference type="RuleBase" id="RU003560"/>
    </source>
</evidence>
<dbReference type="InterPro" id="IPR005814">
    <property type="entry name" value="Aminotrans_3"/>
</dbReference>
<keyword evidence="5" id="KW-1185">Reference proteome</keyword>
<keyword evidence="2 3" id="KW-0663">Pyridoxal phosphate</keyword>
<dbReference type="SUPFAM" id="SSF53383">
    <property type="entry name" value="PLP-dependent transferases"/>
    <property type="match status" value="1"/>
</dbReference>
<dbReference type="Proteomes" id="UP001194539">
    <property type="component" value="Unassembled WGS sequence"/>
</dbReference>
<dbReference type="PANTHER" id="PTHR43713">
    <property type="entry name" value="GLUTAMATE-1-SEMIALDEHYDE 2,1-AMINOMUTASE"/>
    <property type="match status" value="1"/>
</dbReference>
<dbReference type="EMBL" id="JACEGD010000010">
    <property type="protein sequence ID" value="MBH5386953.1"/>
    <property type="molecule type" value="Genomic_DNA"/>
</dbReference>
<accession>A0ABS0P103</accession>